<keyword evidence="1" id="KW-0732">Signal</keyword>
<evidence type="ECO:0000256" key="1">
    <source>
        <dbReference type="SAM" id="SignalP"/>
    </source>
</evidence>
<dbReference type="EMBL" id="HP429122">
    <property type="protein sequence ID" value="ADN23517.1"/>
    <property type="molecule type" value="mRNA"/>
</dbReference>
<accession>E2J6S9</accession>
<proteinExistence type="evidence at transcript level"/>
<evidence type="ECO:0000313" key="2">
    <source>
        <dbReference type="EMBL" id="ADN23517.1"/>
    </source>
</evidence>
<organism evidence="2">
    <name type="scientific">Hyalomma rufipes</name>
    <name type="common">Tick</name>
    <name type="synonym">Hyalomma marginatum rufipes</name>
    <dbReference type="NCBI Taxonomy" id="72862"/>
    <lineage>
        <taxon>Eukaryota</taxon>
        <taxon>Metazoa</taxon>
        <taxon>Ecdysozoa</taxon>
        <taxon>Arthropoda</taxon>
        <taxon>Chelicerata</taxon>
        <taxon>Arachnida</taxon>
        <taxon>Acari</taxon>
        <taxon>Parasitiformes</taxon>
        <taxon>Ixodida</taxon>
        <taxon>Ixodoidea</taxon>
        <taxon>Ixodidae</taxon>
        <taxon>Hyalomminae</taxon>
        <taxon>Hyalomma</taxon>
    </lineage>
</organism>
<feature type="chain" id="PRO_5003159613" evidence="1">
    <location>
        <begin position="20"/>
        <end position="79"/>
    </location>
</feature>
<sequence>MKTLLVVLFFVAAITAACAYWSPEYGKHRRCLATCNPDSRQKECNDQCLCYRRFDYPYSGYCLDPSQQIPQHFRNLGLR</sequence>
<dbReference type="AlphaFoldDB" id="E2J6S9"/>
<feature type="signal peptide" evidence="1">
    <location>
        <begin position="1"/>
        <end position="19"/>
    </location>
</feature>
<dbReference type="PROSITE" id="PS51257">
    <property type="entry name" value="PROKAR_LIPOPROTEIN"/>
    <property type="match status" value="1"/>
</dbReference>
<name>E2J6S9_HYARU</name>
<reference evidence="2" key="1">
    <citation type="journal article" date="2011" name="J. Proteomics">
        <title>An insight into the sialotranscriptome and proteome of the coarse bontlegged tick, Hyalomma marginatum rufipes.</title>
        <authorList>
            <person name="Francischetti I.M."/>
            <person name="Anderson J.M."/>
            <person name="Manoukis N."/>
            <person name="Pham V.M."/>
            <person name="Ribeiro J.M."/>
        </authorList>
    </citation>
    <scope>NUCLEOTIDE SEQUENCE</scope>
    <source>
        <tissue evidence="2">Salivary gland</tissue>
    </source>
</reference>
<protein>
    <submittedName>
        <fullName evidence="2">Hypothetical secreted peptide</fullName>
    </submittedName>
</protein>